<comment type="similarity">
    <text evidence="2">Belongs to the TMEM198 family.</text>
</comment>
<evidence type="ECO:0000256" key="5">
    <source>
        <dbReference type="ARBA" id="ARBA00023136"/>
    </source>
</evidence>
<sequence length="276" mass="30366">MIHKVKNSFAQGTNDALLRILICLITFFSSSISADDDSTSQKLSSHAIIIGIILIITGIIYCFFGRRIYHLTLFLLGLYIGSILGWIILTNNEPASGYAGDNSDTVILIASLAIGFLVGLTFICLSTLAIHLLGALAGYSFAMFILSWSSNGIIQSKAGQIVLIVTFTVIGVILIHFFRDDVIIFGTAFIGSYAIILGVDMFAQTGFSDSVRTFLDGNHKVIYHATTKVYLMLVGMIGLFIVGGAYQHFRNRHAEFHPRKEHRNIPAQEEKKKPQV</sequence>
<feature type="transmembrane region" description="Helical" evidence="7">
    <location>
        <begin position="16"/>
        <end position="34"/>
    </location>
</feature>
<gene>
    <name evidence="9" type="ORF">AMORRO_LOCUS2308</name>
</gene>
<dbReference type="GO" id="GO:0005886">
    <property type="term" value="C:plasma membrane"/>
    <property type="evidence" value="ECO:0007669"/>
    <property type="project" value="TreeGrafter"/>
</dbReference>
<keyword evidence="10" id="KW-1185">Reference proteome</keyword>
<name>A0A9N8Z7A7_9GLOM</name>
<evidence type="ECO:0000313" key="9">
    <source>
        <dbReference type="EMBL" id="CAG8481077.1"/>
    </source>
</evidence>
<evidence type="ECO:0000256" key="4">
    <source>
        <dbReference type="ARBA" id="ARBA00022989"/>
    </source>
</evidence>
<feature type="transmembrane region" description="Helical" evidence="7">
    <location>
        <begin position="46"/>
        <end position="64"/>
    </location>
</feature>
<feature type="transmembrane region" description="Helical" evidence="7">
    <location>
        <begin position="183"/>
        <end position="203"/>
    </location>
</feature>
<protein>
    <recommendedName>
        <fullName evidence="6">Transmembrane protein 198</fullName>
    </recommendedName>
</protein>
<feature type="transmembrane region" description="Helical" evidence="7">
    <location>
        <begin position="71"/>
        <end position="89"/>
    </location>
</feature>
<dbReference type="EMBL" id="CAJVPV010000956">
    <property type="protein sequence ID" value="CAG8481077.1"/>
    <property type="molecule type" value="Genomic_DNA"/>
</dbReference>
<keyword evidence="3 7" id="KW-0812">Transmembrane</keyword>
<keyword evidence="5 7" id="KW-0472">Membrane</keyword>
<feature type="domain" description="TM7S3/TM198-like" evidence="8">
    <location>
        <begin position="51"/>
        <end position="248"/>
    </location>
</feature>
<dbReference type="OrthoDB" id="102260at2759"/>
<proteinExistence type="inferred from homology"/>
<feature type="transmembrane region" description="Helical" evidence="7">
    <location>
        <begin position="229"/>
        <end position="249"/>
    </location>
</feature>
<comment type="caution">
    <text evidence="9">The sequence shown here is derived from an EMBL/GenBank/DDBJ whole genome shotgun (WGS) entry which is preliminary data.</text>
</comment>
<dbReference type="AlphaFoldDB" id="A0A9N8Z7A7"/>
<evidence type="ECO:0000256" key="3">
    <source>
        <dbReference type="ARBA" id="ARBA00022692"/>
    </source>
</evidence>
<feature type="transmembrane region" description="Helical" evidence="7">
    <location>
        <begin position="158"/>
        <end position="177"/>
    </location>
</feature>
<evidence type="ECO:0000256" key="7">
    <source>
        <dbReference type="SAM" id="Phobius"/>
    </source>
</evidence>
<dbReference type="Proteomes" id="UP000789342">
    <property type="component" value="Unassembled WGS sequence"/>
</dbReference>
<evidence type="ECO:0000259" key="8">
    <source>
        <dbReference type="Pfam" id="PF13886"/>
    </source>
</evidence>
<evidence type="ECO:0000256" key="2">
    <source>
        <dbReference type="ARBA" id="ARBA00006244"/>
    </source>
</evidence>
<dbReference type="PANTHER" id="PTHR31247">
    <property type="entry name" value="TRANSMEMBRANE PROTEIN 198 FAMILY MEMBER"/>
    <property type="match status" value="1"/>
</dbReference>
<evidence type="ECO:0000313" key="10">
    <source>
        <dbReference type="Proteomes" id="UP000789342"/>
    </source>
</evidence>
<dbReference type="Pfam" id="PF13886">
    <property type="entry name" value="TM7S3_TM198"/>
    <property type="match status" value="1"/>
</dbReference>
<dbReference type="InterPro" id="IPR025256">
    <property type="entry name" value="TM7S3/TM198-like_dom"/>
</dbReference>
<dbReference type="InterPro" id="IPR040236">
    <property type="entry name" value="TMEM198"/>
</dbReference>
<accession>A0A9N8Z7A7</accession>
<dbReference type="PANTHER" id="PTHR31247:SF5">
    <property type="entry name" value="DUF4203 DOMAIN-CONTAINING PROTEIN"/>
    <property type="match status" value="1"/>
</dbReference>
<comment type="subcellular location">
    <subcellularLocation>
        <location evidence="1">Membrane</location>
        <topology evidence="1">Multi-pass membrane protein</topology>
    </subcellularLocation>
</comment>
<feature type="transmembrane region" description="Helical" evidence="7">
    <location>
        <begin position="109"/>
        <end position="137"/>
    </location>
</feature>
<organism evidence="9 10">
    <name type="scientific">Acaulospora morrowiae</name>
    <dbReference type="NCBI Taxonomy" id="94023"/>
    <lineage>
        <taxon>Eukaryota</taxon>
        <taxon>Fungi</taxon>
        <taxon>Fungi incertae sedis</taxon>
        <taxon>Mucoromycota</taxon>
        <taxon>Glomeromycotina</taxon>
        <taxon>Glomeromycetes</taxon>
        <taxon>Diversisporales</taxon>
        <taxon>Acaulosporaceae</taxon>
        <taxon>Acaulospora</taxon>
    </lineage>
</organism>
<reference evidence="9" key="1">
    <citation type="submission" date="2021-06" db="EMBL/GenBank/DDBJ databases">
        <authorList>
            <person name="Kallberg Y."/>
            <person name="Tangrot J."/>
            <person name="Rosling A."/>
        </authorList>
    </citation>
    <scope>NUCLEOTIDE SEQUENCE</scope>
    <source>
        <strain evidence="9">CL551</strain>
    </source>
</reference>
<keyword evidence="4 7" id="KW-1133">Transmembrane helix</keyword>
<evidence type="ECO:0000256" key="6">
    <source>
        <dbReference type="ARBA" id="ARBA00049737"/>
    </source>
</evidence>
<evidence type="ECO:0000256" key="1">
    <source>
        <dbReference type="ARBA" id="ARBA00004141"/>
    </source>
</evidence>